<dbReference type="SMART" id="SM00421">
    <property type="entry name" value="HTH_LUXR"/>
    <property type="match status" value="1"/>
</dbReference>
<keyword evidence="1 3" id="KW-0597">Phosphoprotein</keyword>
<dbReference type="InterPro" id="IPR039420">
    <property type="entry name" value="WalR-like"/>
</dbReference>
<feature type="modified residue" description="4-aspartylphosphate" evidence="3">
    <location>
        <position position="60"/>
    </location>
</feature>
<reference evidence="6 7" key="1">
    <citation type="submission" date="2019-09" db="EMBL/GenBank/DDBJ databases">
        <title>Chitinophaga ginsengihumi sp. nov., isolated from soil of ginseng rhizosphere.</title>
        <authorList>
            <person name="Lee J."/>
        </authorList>
    </citation>
    <scope>NUCLEOTIDE SEQUENCE [LARGE SCALE GENOMIC DNA]</scope>
    <source>
        <strain evidence="6 7">BN140078</strain>
    </source>
</reference>
<dbReference type="PANTHER" id="PTHR43214">
    <property type="entry name" value="TWO-COMPONENT RESPONSE REGULATOR"/>
    <property type="match status" value="1"/>
</dbReference>
<name>A0A5B2VHE4_9BACT</name>
<evidence type="ECO:0000313" key="7">
    <source>
        <dbReference type="Proteomes" id="UP000324611"/>
    </source>
</evidence>
<evidence type="ECO:0000256" key="3">
    <source>
        <dbReference type="PROSITE-ProRule" id="PRU00169"/>
    </source>
</evidence>
<feature type="domain" description="Response regulatory" evidence="5">
    <location>
        <begin position="7"/>
        <end position="125"/>
    </location>
</feature>
<dbReference type="InterPro" id="IPR011006">
    <property type="entry name" value="CheY-like_superfamily"/>
</dbReference>
<dbReference type="Gene3D" id="3.40.50.2300">
    <property type="match status" value="1"/>
</dbReference>
<dbReference type="PRINTS" id="PR00038">
    <property type="entry name" value="HTHLUXR"/>
</dbReference>
<dbReference type="GO" id="GO:0006355">
    <property type="term" value="P:regulation of DNA-templated transcription"/>
    <property type="evidence" value="ECO:0007669"/>
    <property type="project" value="InterPro"/>
</dbReference>
<dbReference type="InterPro" id="IPR000792">
    <property type="entry name" value="Tscrpt_reg_LuxR_C"/>
</dbReference>
<proteinExistence type="predicted"/>
<dbReference type="InterPro" id="IPR058245">
    <property type="entry name" value="NreC/VraR/RcsB-like_REC"/>
</dbReference>
<dbReference type="CDD" id="cd06170">
    <property type="entry name" value="LuxR_C_like"/>
    <property type="match status" value="1"/>
</dbReference>
<protein>
    <submittedName>
        <fullName evidence="6">Response regulator transcription factor</fullName>
    </submittedName>
</protein>
<dbReference type="PROSITE" id="PS50110">
    <property type="entry name" value="RESPONSE_REGULATORY"/>
    <property type="match status" value="1"/>
</dbReference>
<dbReference type="SMART" id="SM00448">
    <property type="entry name" value="REC"/>
    <property type="match status" value="1"/>
</dbReference>
<dbReference type="PANTHER" id="PTHR43214:SF43">
    <property type="entry name" value="TWO-COMPONENT RESPONSE REGULATOR"/>
    <property type="match status" value="1"/>
</dbReference>
<gene>
    <name evidence="6" type="ORF">F0L74_22530</name>
</gene>
<evidence type="ECO:0000256" key="2">
    <source>
        <dbReference type="ARBA" id="ARBA00023125"/>
    </source>
</evidence>
<dbReference type="EMBL" id="VUOC01000004">
    <property type="protein sequence ID" value="KAA2238993.1"/>
    <property type="molecule type" value="Genomic_DNA"/>
</dbReference>
<keyword evidence="7" id="KW-1185">Reference proteome</keyword>
<dbReference type="PROSITE" id="PS50043">
    <property type="entry name" value="HTH_LUXR_2"/>
    <property type="match status" value="1"/>
</dbReference>
<accession>A0A5B2VHE4</accession>
<keyword evidence="2" id="KW-0238">DNA-binding</keyword>
<dbReference type="Proteomes" id="UP000324611">
    <property type="component" value="Unassembled WGS sequence"/>
</dbReference>
<sequence>MTMSRIKIAITDDHTLFRQSLALLLQQSADMELVLEAADGPAMLEALATGSQLPDIALIDIDMPGMNGVELNEQLQTRYPDIKVVVLSIYTQERIISRMINAGAAAYLFKNCEKEEFIQAIHTVHKSGFYVNKPVFEALQRFRKQNNELRNINAIAIELTNRETEILRLICQEYSNPEIADKLSLSVRTVEGHRNNLLLKTGCRNTAGLVLFAIRYGFFIV</sequence>
<dbReference type="AlphaFoldDB" id="A0A5B2VHE4"/>
<dbReference type="InterPro" id="IPR016032">
    <property type="entry name" value="Sig_transdc_resp-reg_C-effctor"/>
</dbReference>
<dbReference type="SUPFAM" id="SSF52172">
    <property type="entry name" value="CheY-like"/>
    <property type="match status" value="1"/>
</dbReference>
<dbReference type="SUPFAM" id="SSF46894">
    <property type="entry name" value="C-terminal effector domain of the bipartite response regulators"/>
    <property type="match status" value="1"/>
</dbReference>
<dbReference type="Pfam" id="PF00196">
    <property type="entry name" value="GerE"/>
    <property type="match status" value="1"/>
</dbReference>
<evidence type="ECO:0000256" key="1">
    <source>
        <dbReference type="ARBA" id="ARBA00022553"/>
    </source>
</evidence>
<evidence type="ECO:0000259" key="5">
    <source>
        <dbReference type="PROSITE" id="PS50110"/>
    </source>
</evidence>
<dbReference type="GO" id="GO:0000160">
    <property type="term" value="P:phosphorelay signal transduction system"/>
    <property type="evidence" value="ECO:0007669"/>
    <property type="project" value="InterPro"/>
</dbReference>
<feature type="domain" description="HTH luxR-type" evidence="4">
    <location>
        <begin position="152"/>
        <end position="217"/>
    </location>
</feature>
<dbReference type="InterPro" id="IPR001789">
    <property type="entry name" value="Sig_transdc_resp-reg_receiver"/>
</dbReference>
<dbReference type="GO" id="GO:0003677">
    <property type="term" value="F:DNA binding"/>
    <property type="evidence" value="ECO:0007669"/>
    <property type="project" value="UniProtKB-KW"/>
</dbReference>
<comment type="caution">
    <text evidence="6">The sequence shown here is derived from an EMBL/GenBank/DDBJ whole genome shotgun (WGS) entry which is preliminary data.</text>
</comment>
<evidence type="ECO:0000259" key="4">
    <source>
        <dbReference type="PROSITE" id="PS50043"/>
    </source>
</evidence>
<dbReference type="CDD" id="cd17535">
    <property type="entry name" value="REC_NarL-like"/>
    <property type="match status" value="1"/>
</dbReference>
<organism evidence="6 7">
    <name type="scientific">Chitinophaga agrisoli</name>
    <dbReference type="NCBI Taxonomy" id="2607653"/>
    <lineage>
        <taxon>Bacteria</taxon>
        <taxon>Pseudomonadati</taxon>
        <taxon>Bacteroidota</taxon>
        <taxon>Chitinophagia</taxon>
        <taxon>Chitinophagales</taxon>
        <taxon>Chitinophagaceae</taxon>
        <taxon>Chitinophaga</taxon>
    </lineage>
</organism>
<evidence type="ECO:0000313" key="6">
    <source>
        <dbReference type="EMBL" id="KAA2238993.1"/>
    </source>
</evidence>
<dbReference type="Pfam" id="PF00072">
    <property type="entry name" value="Response_reg"/>
    <property type="match status" value="1"/>
</dbReference>
<reference evidence="6 7" key="2">
    <citation type="submission" date="2019-09" db="EMBL/GenBank/DDBJ databases">
        <authorList>
            <person name="Jin C."/>
        </authorList>
    </citation>
    <scope>NUCLEOTIDE SEQUENCE [LARGE SCALE GENOMIC DNA]</scope>
    <source>
        <strain evidence="6 7">BN140078</strain>
    </source>
</reference>